<dbReference type="AlphaFoldDB" id="A0AAD7PS27"/>
<dbReference type="PROSITE" id="PS51320">
    <property type="entry name" value="TIFY"/>
    <property type="match status" value="1"/>
</dbReference>
<comment type="caution">
    <text evidence="5">The sequence shown here is derived from an EMBL/GenBank/DDBJ whole genome shotgun (WGS) entry which is preliminary data.</text>
</comment>
<dbReference type="KEGG" id="qsa:O6P43_015637"/>
<feature type="compositionally biased region" description="Low complexity" evidence="3">
    <location>
        <begin position="52"/>
        <end position="62"/>
    </location>
</feature>
<keyword evidence="2" id="KW-0539">Nucleus</keyword>
<evidence type="ECO:0000256" key="1">
    <source>
        <dbReference type="ARBA" id="ARBA00008614"/>
    </source>
</evidence>
<reference evidence="5" key="1">
    <citation type="journal article" date="2023" name="Science">
        <title>Elucidation of the pathway for biosynthesis of saponin adjuvants from the soapbark tree.</title>
        <authorList>
            <person name="Reed J."/>
            <person name="Orme A."/>
            <person name="El-Demerdash A."/>
            <person name="Owen C."/>
            <person name="Martin L.B.B."/>
            <person name="Misra R.C."/>
            <person name="Kikuchi S."/>
            <person name="Rejzek M."/>
            <person name="Martin A.C."/>
            <person name="Harkess A."/>
            <person name="Leebens-Mack J."/>
            <person name="Louveau T."/>
            <person name="Stephenson M.J."/>
            <person name="Osbourn A."/>
        </authorList>
    </citation>
    <scope>NUCLEOTIDE SEQUENCE</scope>
    <source>
        <strain evidence="5">S10</strain>
    </source>
</reference>
<dbReference type="EMBL" id="JARAOO010000006">
    <property type="protein sequence ID" value="KAJ7966116.1"/>
    <property type="molecule type" value="Genomic_DNA"/>
</dbReference>
<gene>
    <name evidence="5" type="ORF">O6P43_015637</name>
</gene>
<feature type="compositionally biased region" description="Polar residues" evidence="3">
    <location>
        <begin position="254"/>
        <end position="298"/>
    </location>
</feature>
<sequence length="427" mass="45168">MAELRMAQHNNGNNSTSQLLVKPVFHDFMGMKPSDSPVVLAPKAADVRLTEASPSSASVSIGGSSGGVRGPISTTSDVGSERQVGDHFEGVPFYSPRSDFSVSNRLVGRKRSDSDSTFMGSSRDGFTQVVPDSLQNTHLMKMLRNATGGERHRRSNDDEMFLGMQPLRPTSASPLFQPPSGSKVDANISKWEQSILMNVNHAMQHPTRGAQFTPFMHQLASNKIRDANPGPSFISQPAADEGSRTGIKGPGILSSINGTAAASDRTSSGLMLSGGRQKSGTSIVEPESSTPTSRHGLTSASRQMTIFYGGQAHVFDDVHPNKADVIMALAGSNGGSWSSTLSPKSTGKQVHESNVLNGENETGIASNVALSQELHGRLSFTGNYSHASGSGDRVSTPAGGHQGSITAKDTRSPVQAVETRSEDKRAH</sequence>
<comment type="similarity">
    <text evidence="1 2">Belongs to the TIFY/JAZ family.</text>
</comment>
<evidence type="ECO:0000256" key="3">
    <source>
        <dbReference type="SAM" id="MobiDB-lite"/>
    </source>
</evidence>
<dbReference type="PANTHER" id="PTHR33077">
    <property type="entry name" value="PROTEIN TIFY 4A-RELATED-RELATED"/>
    <property type="match status" value="1"/>
</dbReference>
<dbReference type="PANTHER" id="PTHR33077:SF8">
    <property type="entry name" value="PROTEIN TIFY 8"/>
    <property type="match status" value="1"/>
</dbReference>
<organism evidence="5 6">
    <name type="scientific">Quillaja saponaria</name>
    <name type="common">Soap bark tree</name>
    <dbReference type="NCBI Taxonomy" id="32244"/>
    <lineage>
        <taxon>Eukaryota</taxon>
        <taxon>Viridiplantae</taxon>
        <taxon>Streptophyta</taxon>
        <taxon>Embryophyta</taxon>
        <taxon>Tracheophyta</taxon>
        <taxon>Spermatophyta</taxon>
        <taxon>Magnoliopsida</taxon>
        <taxon>eudicotyledons</taxon>
        <taxon>Gunneridae</taxon>
        <taxon>Pentapetalae</taxon>
        <taxon>rosids</taxon>
        <taxon>fabids</taxon>
        <taxon>Fabales</taxon>
        <taxon>Quillajaceae</taxon>
        <taxon>Quillaja</taxon>
    </lineage>
</organism>
<feature type="domain" description="Tify" evidence="4">
    <location>
        <begin position="297"/>
        <end position="332"/>
    </location>
</feature>
<evidence type="ECO:0000313" key="5">
    <source>
        <dbReference type="EMBL" id="KAJ7966116.1"/>
    </source>
</evidence>
<dbReference type="SMART" id="SM00979">
    <property type="entry name" value="TIFY"/>
    <property type="match status" value="1"/>
</dbReference>
<feature type="region of interest" description="Disordered" evidence="3">
    <location>
        <begin position="50"/>
        <end position="83"/>
    </location>
</feature>
<evidence type="ECO:0000259" key="4">
    <source>
        <dbReference type="PROSITE" id="PS51320"/>
    </source>
</evidence>
<dbReference type="Proteomes" id="UP001163823">
    <property type="component" value="Chromosome 6"/>
</dbReference>
<dbReference type="InterPro" id="IPR040390">
    <property type="entry name" value="TIFY/JAZ"/>
</dbReference>
<evidence type="ECO:0000313" key="6">
    <source>
        <dbReference type="Proteomes" id="UP001163823"/>
    </source>
</evidence>
<name>A0AAD7PS27_QUISA</name>
<protein>
    <recommendedName>
        <fullName evidence="2">Protein TIFY</fullName>
    </recommendedName>
    <alternativeName>
        <fullName evidence="2">Jasmonate ZIM domain-containing protein</fullName>
    </alternativeName>
</protein>
<evidence type="ECO:0000256" key="2">
    <source>
        <dbReference type="RuleBase" id="RU369065"/>
    </source>
</evidence>
<feature type="region of interest" description="Disordered" evidence="3">
    <location>
        <begin position="385"/>
        <end position="427"/>
    </location>
</feature>
<comment type="function">
    <text evidence="2">Repressor of jasmonate responses.</text>
</comment>
<comment type="domain">
    <text evidence="2">The jas domain is required for interaction with COI1.</text>
</comment>
<comment type="subcellular location">
    <subcellularLocation>
        <location evidence="2">Nucleus</location>
    </subcellularLocation>
</comment>
<feature type="region of interest" description="Disordered" evidence="3">
    <location>
        <begin position="223"/>
        <end position="298"/>
    </location>
</feature>
<dbReference type="GO" id="GO:0031347">
    <property type="term" value="P:regulation of defense response"/>
    <property type="evidence" value="ECO:0007669"/>
    <property type="project" value="UniProtKB-UniRule"/>
</dbReference>
<dbReference type="GO" id="GO:0005634">
    <property type="term" value="C:nucleus"/>
    <property type="evidence" value="ECO:0007669"/>
    <property type="project" value="UniProtKB-SubCell"/>
</dbReference>
<keyword evidence="6" id="KW-1185">Reference proteome</keyword>
<dbReference type="GO" id="GO:2000022">
    <property type="term" value="P:regulation of jasmonic acid mediated signaling pathway"/>
    <property type="evidence" value="ECO:0007669"/>
    <property type="project" value="UniProtKB-UniRule"/>
</dbReference>
<proteinExistence type="inferred from homology"/>
<accession>A0AAD7PS27</accession>
<dbReference type="Pfam" id="PF06200">
    <property type="entry name" value="tify"/>
    <property type="match status" value="1"/>
</dbReference>
<dbReference type="GO" id="GO:0009611">
    <property type="term" value="P:response to wounding"/>
    <property type="evidence" value="ECO:0007669"/>
    <property type="project" value="UniProtKB-UniRule"/>
</dbReference>
<keyword evidence="2" id="KW-1184">Jasmonic acid signaling pathway</keyword>
<dbReference type="InterPro" id="IPR010399">
    <property type="entry name" value="Tify_dom"/>
</dbReference>